<sequence length="97" mass="10412">MAKAKRNTLIGGLLAAGAVVAGVWYFFFRDDRGADDEIGIGGFEEEEEEIGGFEEEEEEVGGIEEAEIEVIEIDPIIGKVGKPLVIGGRKVIDLTTS</sequence>
<feature type="non-terminal residue" evidence="1">
    <location>
        <position position="97"/>
    </location>
</feature>
<name>A0A0F9ALU2_9ZZZZ</name>
<comment type="caution">
    <text evidence="1">The sequence shown here is derived from an EMBL/GenBank/DDBJ whole genome shotgun (WGS) entry which is preliminary data.</text>
</comment>
<dbReference type="EMBL" id="LAZR01042096">
    <property type="protein sequence ID" value="KKL10350.1"/>
    <property type="molecule type" value="Genomic_DNA"/>
</dbReference>
<protein>
    <submittedName>
        <fullName evidence="1">Uncharacterized protein</fullName>
    </submittedName>
</protein>
<gene>
    <name evidence="1" type="ORF">LCGC14_2556750</name>
</gene>
<evidence type="ECO:0000313" key="1">
    <source>
        <dbReference type="EMBL" id="KKL10350.1"/>
    </source>
</evidence>
<reference evidence="1" key="1">
    <citation type="journal article" date="2015" name="Nature">
        <title>Complex archaea that bridge the gap between prokaryotes and eukaryotes.</title>
        <authorList>
            <person name="Spang A."/>
            <person name="Saw J.H."/>
            <person name="Jorgensen S.L."/>
            <person name="Zaremba-Niedzwiedzka K."/>
            <person name="Martijn J."/>
            <person name="Lind A.E."/>
            <person name="van Eijk R."/>
            <person name="Schleper C."/>
            <person name="Guy L."/>
            <person name="Ettema T.J."/>
        </authorList>
    </citation>
    <scope>NUCLEOTIDE SEQUENCE</scope>
</reference>
<accession>A0A0F9ALU2</accession>
<dbReference type="AlphaFoldDB" id="A0A0F9ALU2"/>
<proteinExistence type="predicted"/>
<organism evidence="1">
    <name type="scientific">marine sediment metagenome</name>
    <dbReference type="NCBI Taxonomy" id="412755"/>
    <lineage>
        <taxon>unclassified sequences</taxon>
        <taxon>metagenomes</taxon>
        <taxon>ecological metagenomes</taxon>
    </lineage>
</organism>